<sequence length="257" mass="28641">MAFPPTTNNNLVDGRPLRYELQVEYQFSQPRPDASLRYGRWVSFNKILSPSIITKNALSGKSASNEVRVSLRCLFGDSTPTLGSPVCPPFLCCSESRGPQMNRVRQRLLLGDRSALERDFKHEKLVLDERGVAQAGPIPGYNFPRYRLQGHPSWEGAIHDKTPTALLIRGLFWDQPDSCEWVWTLLVKRVFFHGHAPCSSVGAVTLRLKRVNMPAVKCMEGGDESRGKGLRGPLGLKGRPLVFGGLADGLKIARTWD</sequence>
<proteinExistence type="predicted"/>
<accession>A0AAV4TYU6</accession>
<keyword evidence="2" id="KW-1185">Reference proteome</keyword>
<gene>
    <name evidence="1" type="ORF">CEXT_389711</name>
</gene>
<dbReference type="AlphaFoldDB" id="A0AAV4TYU6"/>
<protein>
    <submittedName>
        <fullName evidence="1">Uncharacterized protein</fullName>
    </submittedName>
</protein>
<dbReference type="Proteomes" id="UP001054945">
    <property type="component" value="Unassembled WGS sequence"/>
</dbReference>
<evidence type="ECO:0000313" key="2">
    <source>
        <dbReference type="Proteomes" id="UP001054945"/>
    </source>
</evidence>
<organism evidence="1 2">
    <name type="scientific">Caerostris extrusa</name>
    <name type="common">Bark spider</name>
    <name type="synonym">Caerostris bankana</name>
    <dbReference type="NCBI Taxonomy" id="172846"/>
    <lineage>
        <taxon>Eukaryota</taxon>
        <taxon>Metazoa</taxon>
        <taxon>Ecdysozoa</taxon>
        <taxon>Arthropoda</taxon>
        <taxon>Chelicerata</taxon>
        <taxon>Arachnida</taxon>
        <taxon>Araneae</taxon>
        <taxon>Araneomorphae</taxon>
        <taxon>Entelegynae</taxon>
        <taxon>Araneoidea</taxon>
        <taxon>Araneidae</taxon>
        <taxon>Caerostris</taxon>
    </lineage>
</organism>
<evidence type="ECO:0000313" key="1">
    <source>
        <dbReference type="EMBL" id="GIY50342.1"/>
    </source>
</evidence>
<comment type="caution">
    <text evidence="1">The sequence shown here is derived from an EMBL/GenBank/DDBJ whole genome shotgun (WGS) entry which is preliminary data.</text>
</comment>
<dbReference type="EMBL" id="BPLR01011970">
    <property type="protein sequence ID" value="GIY50342.1"/>
    <property type="molecule type" value="Genomic_DNA"/>
</dbReference>
<reference evidence="1 2" key="1">
    <citation type="submission" date="2021-06" db="EMBL/GenBank/DDBJ databases">
        <title>Caerostris extrusa draft genome.</title>
        <authorList>
            <person name="Kono N."/>
            <person name="Arakawa K."/>
        </authorList>
    </citation>
    <scope>NUCLEOTIDE SEQUENCE [LARGE SCALE GENOMIC DNA]</scope>
</reference>
<name>A0AAV4TYU6_CAEEX</name>